<dbReference type="InterPro" id="IPR003660">
    <property type="entry name" value="HAMP_dom"/>
</dbReference>
<evidence type="ECO:0000256" key="1">
    <source>
        <dbReference type="ARBA" id="ARBA00001946"/>
    </source>
</evidence>
<dbReference type="PROSITE" id="PS50113">
    <property type="entry name" value="PAC"/>
    <property type="match status" value="1"/>
</dbReference>
<gene>
    <name evidence="8" type="ORF">D0544_13515</name>
</gene>
<dbReference type="Pfam" id="PF00672">
    <property type="entry name" value="HAMP"/>
    <property type="match status" value="1"/>
</dbReference>
<dbReference type="GO" id="GO:0007165">
    <property type="term" value="P:signal transduction"/>
    <property type="evidence" value="ECO:0007669"/>
    <property type="project" value="InterPro"/>
</dbReference>
<feature type="transmembrane region" description="Helical" evidence="4">
    <location>
        <begin position="6"/>
        <end position="30"/>
    </location>
</feature>
<dbReference type="InterPro" id="IPR000700">
    <property type="entry name" value="PAS-assoc_C"/>
</dbReference>
<dbReference type="GO" id="GO:0052621">
    <property type="term" value="F:diguanylate cyclase activity"/>
    <property type="evidence" value="ECO:0007669"/>
    <property type="project" value="UniProtKB-EC"/>
</dbReference>
<dbReference type="PANTHER" id="PTHR45138:SF9">
    <property type="entry name" value="DIGUANYLATE CYCLASE DGCM-RELATED"/>
    <property type="match status" value="1"/>
</dbReference>
<dbReference type="InterPro" id="IPR029787">
    <property type="entry name" value="Nucleotide_cyclase"/>
</dbReference>
<reference evidence="8 9" key="1">
    <citation type="submission" date="2018-08" db="EMBL/GenBank/DDBJ databases">
        <authorList>
            <person name="Khan S.A."/>
        </authorList>
    </citation>
    <scope>NUCLEOTIDE SEQUENCE [LARGE SCALE GENOMIC DNA]</scope>
    <source>
        <strain evidence="8 9">GTF-13</strain>
    </source>
</reference>
<evidence type="ECO:0000259" key="6">
    <source>
        <dbReference type="PROSITE" id="PS50885"/>
    </source>
</evidence>
<dbReference type="InterPro" id="IPR048904">
    <property type="entry name" value="Mcp40H-20-like_sensor"/>
</dbReference>
<comment type="caution">
    <text evidence="8">The sequence shown here is derived from an EMBL/GenBank/DDBJ whole genome shotgun (WGS) entry which is preliminary data.</text>
</comment>
<keyword evidence="4" id="KW-0812">Transmembrane</keyword>
<dbReference type="EMBL" id="QWEZ01000002">
    <property type="protein sequence ID" value="RRJ82862.1"/>
    <property type="molecule type" value="Genomic_DNA"/>
</dbReference>
<evidence type="ECO:0000256" key="3">
    <source>
        <dbReference type="ARBA" id="ARBA00034247"/>
    </source>
</evidence>
<keyword evidence="4" id="KW-1133">Transmembrane helix</keyword>
<dbReference type="SUPFAM" id="SSF158472">
    <property type="entry name" value="HAMP domain-like"/>
    <property type="match status" value="1"/>
</dbReference>
<name>A0A3P3VJJ4_9GAMM</name>
<keyword evidence="4" id="KW-0472">Membrane</keyword>
<reference evidence="8 9" key="2">
    <citation type="submission" date="2018-12" db="EMBL/GenBank/DDBJ databases">
        <title>Simiduia agarivorans gen. nov., sp. nov., a marine, agarolytic bacterium isolated from shallow coastal water from Keelung, Taiwan.</title>
        <authorList>
            <person name="Shieh W.Y."/>
        </authorList>
    </citation>
    <scope>NUCLEOTIDE SEQUENCE [LARGE SCALE GENOMIC DNA]</scope>
    <source>
        <strain evidence="8 9">GTF-13</strain>
    </source>
</reference>
<evidence type="ECO:0000313" key="8">
    <source>
        <dbReference type="EMBL" id="RRJ82862.1"/>
    </source>
</evidence>
<dbReference type="InterPro" id="IPR050469">
    <property type="entry name" value="Diguanylate_Cyclase"/>
</dbReference>
<dbReference type="Gene3D" id="3.30.70.270">
    <property type="match status" value="1"/>
</dbReference>
<dbReference type="FunFam" id="3.30.70.270:FF:000001">
    <property type="entry name" value="Diguanylate cyclase domain protein"/>
    <property type="match status" value="1"/>
</dbReference>
<dbReference type="Gene3D" id="6.10.340.10">
    <property type="match status" value="1"/>
</dbReference>
<accession>A0A3P3VJJ4</accession>
<evidence type="ECO:0000256" key="4">
    <source>
        <dbReference type="SAM" id="Phobius"/>
    </source>
</evidence>
<sequence length="561" mass="62858">MIFRKIGHRIIVVVGAVVIAGLVAMALFYAEKQRESIIAQNEEAANKMTGSLIRVLETVMLAGYADIAQAFANSLRSIPEVHEFRIMRTNGLEAFRDNTTISAVNLYRGEEDFFPRDEEIEVPIYAADNPRLREVLQKGEMVRYYDVAASGERFLTYLVPIENKNQCHKCHGDSQQYRGVIKLTSTLARVDADITKAWQQSMAVLAIVVTFILLVTWWLVRRSIVQPIHRVTEAMEAVSRGDMSQKVPVLGKDELGSMAKSFNRMSSELQSTYLGLHHEQNKLTTIILSAQEGIVVTNALGEVVLVNPAAEYLLQKSHAQIVEEGFMQVFDNEALMASWLKLSEQTLEPIIYEYKGRLLSTSIATIRNPEGQVVGSSAMLRDITNQKKLEEELRALSNTDGLTKLFNRRFLDETLKAELERSYRYGTELGILMFDVDHFKKFNDEHGHDQGDRVLQVIAREMRRVSRSLDFPCRYGGEEFLIILPNTSMEGAMVLAERLRADIAATVVDGLQVTISIGVSSARDHKPVDAAAFIALADGALYEAKREGRNCVRSATAQAAH</sequence>
<dbReference type="AlphaFoldDB" id="A0A3P3VJJ4"/>
<evidence type="ECO:0000256" key="2">
    <source>
        <dbReference type="ARBA" id="ARBA00012528"/>
    </source>
</evidence>
<evidence type="ECO:0000259" key="7">
    <source>
        <dbReference type="PROSITE" id="PS50887"/>
    </source>
</evidence>
<dbReference type="InterPro" id="IPR000160">
    <property type="entry name" value="GGDEF_dom"/>
</dbReference>
<evidence type="ECO:0000313" key="9">
    <source>
        <dbReference type="Proteomes" id="UP000280792"/>
    </source>
</evidence>
<dbReference type="GO" id="GO:0016020">
    <property type="term" value="C:membrane"/>
    <property type="evidence" value="ECO:0007669"/>
    <property type="project" value="InterPro"/>
</dbReference>
<dbReference type="Proteomes" id="UP000280792">
    <property type="component" value="Unassembled WGS sequence"/>
</dbReference>
<dbReference type="Pfam" id="PF00990">
    <property type="entry name" value="GGDEF"/>
    <property type="match status" value="1"/>
</dbReference>
<feature type="domain" description="HAMP" evidence="6">
    <location>
        <begin position="222"/>
        <end position="274"/>
    </location>
</feature>
<comment type="catalytic activity">
    <reaction evidence="3">
        <text>2 GTP = 3',3'-c-di-GMP + 2 diphosphate</text>
        <dbReference type="Rhea" id="RHEA:24898"/>
        <dbReference type="ChEBI" id="CHEBI:33019"/>
        <dbReference type="ChEBI" id="CHEBI:37565"/>
        <dbReference type="ChEBI" id="CHEBI:58805"/>
        <dbReference type="EC" id="2.7.7.65"/>
    </reaction>
</comment>
<dbReference type="PROSITE" id="PS50887">
    <property type="entry name" value="GGDEF"/>
    <property type="match status" value="1"/>
</dbReference>
<dbReference type="SMART" id="SM00304">
    <property type="entry name" value="HAMP"/>
    <property type="match status" value="1"/>
</dbReference>
<dbReference type="SMART" id="SM00267">
    <property type="entry name" value="GGDEF"/>
    <property type="match status" value="1"/>
</dbReference>
<dbReference type="InterPro" id="IPR043128">
    <property type="entry name" value="Rev_trsase/Diguanyl_cyclase"/>
</dbReference>
<dbReference type="SUPFAM" id="SSF55073">
    <property type="entry name" value="Nucleotide cyclase"/>
    <property type="match status" value="1"/>
</dbReference>
<dbReference type="Gene3D" id="3.30.450.290">
    <property type="match status" value="1"/>
</dbReference>
<protein>
    <recommendedName>
        <fullName evidence="2">diguanylate cyclase</fullName>
        <ecNumber evidence="2">2.7.7.65</ecNumber>
    </recommendedName>
</protein>
<dbReference type="InterPro" id="IPR035965">
    <property type="entry name" value="PAS-like_dom_sf"/>
</dbReference>
<dbReference type="SUPFAM" id="SSF55785">
    <property type="entry name" value="PYP-like sensor domain (PAS domain)"/>
    <property type="match status" value="1"/>
</dbReference>
<feature type="domain" description="GGDEF" evidence="7">
    <location>
        <begin position="427"/>
        <end position="557"/>
    </location>
</feature>
<dbReference type="CDD" id="cd06225">
    <property type="entry name" value="HAMP"/>
    <property type="match status" value="1"/>
</dbReference>
<dbReference type="RefSeq" id="WP_125016994.1">
    <property type="nucleotide sequence ID" value="NZ_QWEZ01000002.1"/>
</dbReference>
<dbReference type="EC" id="2.7.7.65" evidence="2"/>
<dbReference type="CDD" id="cd01949">
    <property type="entry name" value="GGDEF"/>
    <property type="match status" value="1"/>
</dbReference>
<dbReference type="PANTHER" id="PTHR45138">
    <property type="entry name" value="REGULATORY COMPONENTS OF SENSORY TRANSDUCTION SYSTEM"/>
    <property type="match status" value="1"/>
</dbReference>
<dbReference type="NCBIfam" id="TIGR00229">
    <property type="entry name" value="sensory_box"/>
    <property type="match status" value="1"/>
</dbReference>
<feature type="transmembrane region" description="Helical" evidence="4">
    <location>
        <begin position="202"/>
        <end position="220"/>
    </location>
</feature>
<dbReference type="CDD" id="cd00130">
    <property type="entry name" value="PAS"/>
    <property type="match status" value="1"/>
</dbReference>
<evidence type="ECO:0000259" key="5">
    <source>
        <dbReference type="PROSITE" id="PS50113"/>
    </source>
</evidence>
<dbReference type="PROSITE" id="PS50885">
    <property type="entry name" value="HAMP"/>
    <property type="match status" value="1"/>
</dbReference>
<organism evidence="8 9">
    <name type="scientific">Aestuariirhabdus litorea</name>
    <dbReference type="NCBI Taxonomy" id="2528527"/>
    <lineage>
        <taxon>Bacteria</taxon>
        <taxon>Pseudomonadati</taxon>
        <taxon>Pseudomonadota</taxon>
        <taxon>Gammaproteobacteria</taxon>
        <taxon>Oceanospirillales</taxon>
        <taxon>Aestuariirhabdaceae</taxon>
        <taxon>Aestuariirhabdus</taxon>
    </lineage>
</organism>
<comment type="cofactor">
    <cofactor evidence="1">
        <name>Mg(2+)</name>
        <dbReference type="ChEBI" id="CHEBI:18420"/>
    </cofactor>
</comment>
<dbReference type="NCBIfam" id="TIGR00254">
    <property type="entry name" value="GGDEF"/>
    <property type="match status" value="1"/>
</dbReference>
<feature type="domain" description="PAC" evidence="5">
    <location>
        <begin position="345"/>
        <end position="395"/>
    </location>
</feature>
<keyword evidence="9" id="KW-1185">Reference proteome</keyword>
<dbReference type="Pfam" id="PF21563">
    <property type="entry name" value="Mcp40H-20_sensor"/>
    <property type="match status" value="1"/>
</dbReference>
<proteinExistence type="predicted"/>
<dbReference type="Gene3D" id="3.30.450.20">
    <property type="entry name" value="PAS domain"/>
    <property type="match status" value="1"/>
</dbReference>
<dbReference type="InterPro" id="IPR000014">
    <property type="entry name" value="PAS"/>
</dbReference>